<dbReference type="PROSITE" id="PS51257">
    <property type="entry name" value="PROKAR_LIPOPROTEIN"/>
    <property type="match status" value="1"/>
</dbReference>
<name>A0A2M6YC81_9BACT</name>
<sequence length="130" mass="15211">MKKLLVVIYVVFFISLVIGCDIPEDNLQESLVSVMESHGYIVEKDGLFHFFNSTIRIDKYGFELRKGLFQLYFENPSQKGLLVITCFEDGKKLIPDGACRSELYFDQQLFQSQRCLINFYDKDDVLFRNN</sequence>
<proteinExistence type="predicted"/>
<protein>
    <recommendedName>
        <fullName evidence="3">Lipoprotein</fullName>
    </recommendedName>
</protein>
<comment type="caution">
    <text evidence="1">The sequence shown here is derived from an EMBL/GenBank/DDBJ whole genome shotgun (WGS) entry which is preliminary data.</text>
</comment>
<organism evidence="1 2">
    <name type="scientific">Candidatus Berkelbacteria bacterium CG08_land_8_20_14_0_20_39_8</name>
    <dbReference type="NCBI Taxonomy" id="1974511"/>
    <lineage>
        <taxon>Bacteria</taxon>
        <taxon>Candidatus Berkelbacteria</taxon>
    </lineage>
</organism>
<reference evidence="2" key="1">
    <citation type="submission" date="2017-09" db="EMBL/GenBank/DDBJ databases">
        <title>Depth-based differentiation of microbial function through sediment-hosted aquifers and enrichment of novel symbionts in the deep terrestrial subsurface.</title>
        <authorList>
            <person name="Probst A.J."/>
            <person name="Ladd B."/>
            <person name="Jarett J.K."/>
            <person name="Geller-Mcgrath D.E."/>
            <person name="Sieber C.M.K."/>
            <person name="Emerson J.B."/>
            <person name="Anantharaman K."/>
            <person name="Thomas B.C."/>
            <person name="Malmstrom R."/>
            <person name="Stieglmeier M."/>
            <person name="Klingl A."/>
            <person name="Woyke T."/>
            <person name="Ryan C.M."/>
            <person name="Banfield J.F."/>
        </authorList>
    </citation>
    <scope>NUCLEOTIDE SEQUENCE [LARGE SCALE GENOMIC DNA]</scope>
</reference>
<evidence type="ECO:0000313" key="2">
    <source>
        <dbReference type="Proteomes" id="UP000229896"/>
    </source>
</evidence>
<evidence type="ECO:0008006" key="3">
    <source>
        <dbReference type="Google" id="ProtNLM"/>
    </source>
</evidence>
<gene>
    <name evidence="1" type="ORF">COT12_01840</name>
</gene>
<dbReference type="AlphaFoldDB" id="A0A2M6YC81"/>
<dbReference type="EMBL" id="PEXI01000058">
    <property type="protein sequence ID" value="PIU24274.1"/>
    <property type="molecule type" value="Genomic_DNA"/>
</dbReference>
<evidence type="ECO:0000313" key="1">
    <source>
        <dbReference type="EMBL" id="PIU24274.1"/>
    </source>
</evidence>
<dbReference type="Proteomes" id="UP000229896">
    <property type="component" value="Unassembled WGS sequence"/>
</dbReference>
<accession>A0A2M6YC81</accession>